<dbReference type="InterPro" id="IPR014044">
    <property type="entry name" value="CAP_dom"/>
</dbReference>
<dbReference type="GO" id="GO:0005576">
    <property type="term" value="C:extracellular region"/>
    <property type="evidence" value="ECO:0007669"/>
    <property type="project" value="InterPro"/>
</dbReference>
<sequence length="49" mass="5345">MYNYSSPGFSSATGHFTQVIWLGSTQLGIGIALTNDNRTAYVVANYYPP</sequence>
<organism evidence="2 3">
    <name type="scientific">Adineta steineri</name>
    <dbReference type="NCBI Taxonomy" id="433720"/>
    <lineage>
        <taxon>Eukaryota</taxon>
        <taxon>Metazoa</taxon>
        <taxon>Spiralia</taxon>
        <taxon>Gnathifera</taxon>
        <taxon>Rotifera</taxon>
        <taxon>Eurotatoria</taxon>
        <taxon>Bdelloidea</taxon>
        <taxon>Adinetida</taxon>
        <taxon>Adinetidae</taxon>
        <taxon>Adineta</taxon>
    </lineage>
</organism>
<dbReference type="AlphaFoldDB" id="A0A815VBM2"/>
<feature type="domain" description="SCP" evidence="1">
    <location>
        <begin position="4"/>
        <end position="46"/>
    </location>
</feature>
<gene>
    <name evidence="2" type="ORF">IZO911_LOCUS46032</name>
</gene>
<dbReference type="InterPro" id="IPR035940">
    <property type="entry name" value="CAP_sf"/>
</dbReference>
<accession>A0A815VBM2</accession>
<dbReference type="InterPro" id="IPR018244">
    <property type="entry name" value="Allrgn_V5/Tpx1_CS"/>
</dbReference>
<comment type="caution">
    <text evidence="2">The sequence shown here is derived from an EMBL/GenBank/DDBJ whole genome shotgun (WGS) entry which is preliminary data.</text>
</comment>
<dbReference type="PROSITE" id="PS01009">
    <property type="entry name" value="CRISP_1"/>
    <property type="match status" value="1"/>
</dbReference>
<evidence type="ECO:0000259" key="1">
    <source>
        <dbReference type="Pfam" id="PF00188"/>
    </source>
</evidence>
<dbReference type="Gene3D" id="3.40.33.10">
    <property type="entry name" value="CAP"/>
    <property type="match status" value="1"/>
</dbReference>
<protein>
    <recommendedName>
        <fullName evidence="1">SCP domain-containing protein</fullName>
    </recommendedName>
</protein>
<dbReference type="Pfam" id="PF00188">
    <property type="entry name" value="CAP"/>
    <property type="match status" value="1"/>
</dbReference>
<dbReference type="SUPFAM" id="SSF55797">
    <property type="entry name" value="PR-1-like"/>
    <property type="match status" value="1"/>
</dbReference>
<evidence type="ECO:0000313" key="2">
    <source>
        <dbReference type="EMBL" id="CAF1527051.1"/>
    </source>
</evidence>
<proteinExistence type="predicted"/>
<dbReference type="Proteomes" id="UP000663860">
    <property type="component" value="Unassembled WGS sequence"/>
</dbReference>
<evidence type="ECO:0000313" key="3">
    <source>
        <dbReference type="Proteomes" id="UP000663860"/>
    </source>
</evidence>
<reference evidence="2" key="1">
    <citation type="submission" date="2021-02" db="EMBL/GenBank/DDBJ databases">
        <authorList>
            <person name="Nowell W R."/>
        </authorList>
    </citation>
    <scope>NUCLEOTIDE SEQUENCE</scope>
</reference>
<dbReference type="EMBL" id="CAJNOE010007226">
    <property type="protein sequence ID" value="CAF1527051.1"/>
    <property type="molecule type" value="Genomic_DNA"/>
</dbReference>
<feature type="non-terminal residue" evidence="2">
    <location>
        <position position="49"/>
    </location>
</feature>
<name>A0A815VBM2_9BILA</name>